<dbReference type="STRING" id="44577.ATY38_07410"/>
<dbReference type="Pfam" id="PF04453">
    <property type="entry name" value="LptD"/>
    <property type="match status" value="1"/>
</dbReference>
<dbReference type="GO" id="GO:0009279">
    <property type="term" value="C:cell outer membrane"/>
    <property type="evidence" value="ECO:0007669"/>
    <property type="project" value="UniProtKB-SubCell"/>
</dbReference>
<reference evidence="6" key="2">
    <citation type="submission" date="2016-10" db="EMBL/GenBank/DDBJ databases">
        <authorList>
            <person name="Varghese N."/>
            <person name="Submissions S."/>
        </authorList>
    </citation>
    <scope>NUCLEOTIDE SEQUENCE [LARGE SCALE GENOMIC DNA]</scope>
    <source>
        <strain evidence="6">Nm10</strain>
    </source>
</reference>
<sequence length="738" mass="83360">MKQIIRSIFFLILLGLPLTCWSNESSPVKLESEQKSIIKPQKKPVLIEADRITGYYKQEIEAVGDAVLHHGDNVLTADRMKYYQQTEDAEVEGSVRLERPNDVLQGQRLEINLKTEVGQLTEPRYSMKEGKGRGAGDILLFEGKDNYRIKDTNYTACPEGNHDWYLRAKELEIDNKKEVGTARHVSVVFKDVPLLYSPWLDFSYSGKRKSGLLTPVAGYNVRTGFDVGLPVYLNIAPNIDATITPRIMTERGFLLSNEFRYIGNNNMNGHLQLDILPHDIVRNQTRWGILFTHTQNLGKGWQGFMNYNQVSDDRYFRELTPNLAQTSLVNLSQQGGVNYNGRLGTDGVLNFTGFAQRFQTIQDPFALIVSPYERLPHFAVNAAKYNVGGKLDFELQSSWTNFYHPTLVDGNRTIFYPSVSAPLRNEYGYITPKFGLHYTHYNLAAPVDTKGENVDRTVPIVSLDSGIAFDRQLNLGDRNIIQTLEPRLFYVYAPYRNQDYLPNFDSAVNDFSFAQMLTENKFSGGDRINDANRAVAALTSRFVDKDTGIEFLRLAVGQMVNFTDPRIQLPLPQVTSGRSDFIAAISGRLTQEISTDSNVQIDQSKGVIEKIRSGISYQPEPGKVLNFGYRFTRDVREQVDTSIEQVDTSMQWPIYGNLRGVTRVNYSLNDDKILAGLAGLEYNSCCWALRVVLQRLTTATQTTTTAFFLQLELKGLMGLGNNPLQVLQQTIPGYTSVH</sequence>
<comment type="function">
    <text evidence="1">Together with LptE, is involved in the assembly of lipopolysaccharide (LPS) at the surface of the outer membrane.</text>
</comment>
<dbReference type="OrthoDB" id="9760225at2"/>
<keyword evidence="1" id="KW-0732">Signal</keyword>
<dbReference type="InterPro" id="IPR020889">
    <property type="entry name" value="LipoPS_assembly_LptD"/>
</dbReference>
<dbReference type="PANTHER" id="PTHR30189:SF1">
    <property type="entry name" value="LPS-ASSEMBLY PROTEIN LPTD"/>
    <property type="match status" value="1"/>
</dbReference>
<feature type="domain" description="LptD C-terminal" evidence="2">
    <location>
        <begin position="285"/>
        <end position="655"/>
    </location>
</feature>
<dbReference type="GO" id="GO:1990351">
    <property type="term" value="C:transporter complex"/>
    <property type="evidence" value="ECO:0007669"/>
    <property type="project" value="TreeGrafter"/>
</dbReference>
<comment type="similarity">
    <text evidence="1">Belongs to the LptD family.</text>
</comment>
<evidence type="ECO:0000256" key="1">
    <source>
        <dbReference type="HAMAP-Rule" id="MF_01411"/>
    </source>
</evidence>
<comment type="caution">
    <text evidence="1">Lacks conserved residue(s) required for the propagation of feature annotation.</text>
</comment>
<dbReference type="AlphaFoldDB" id="A0A1H9EKW5"/>
<accession>A0A1H9EKW5</accession>
<dbReference type="PANTHER" id="PTHR30189">
    <property type="entry name" value="LPS-ASSEMBLY PROTEIN"/>
    <property type="match status" value="1"/>
</dbReference>
<dbReference type="GO" id="GO:0043165">
    <property type="term" value="P:Gram-negative-bacterium-type cell outer membrane assembly"/>
    <property type="evidence" value="ECO:0007669"/>
    <property type="project" value="UniProtKB-UniRule"/>
</dbReference>
<dbReference type="Proteomes" id="UP000182882">
    <property type="component" value="Unassembled WGS sequence"/>
</dbReference>
<evidence type="ECO:0000313" key="5">
    <source>
        <dbReference type="Proteomes" id="UP000181998"/>
    </source>
</evidence>
<evidence type="ECO:0000259" key="2">
    <source>
        <dbReference type="Pfam" id="PF04453"/>
    </source>
</evidence>
<comment type="subunit">
    <text evidence="1">Component of the lipopolysaccharide transport and assembly complex. Interacts with LptE and LptA.</text>
</comment>
<protein>
    <recommendedName>
        <fullName evidence="1">LPS-assembly protein LptD</fullName>
    </recommendedName>
</protein>
<dbReference type="HAMAP" id="MF_01411">
    <property type="entry name" value="LPS_assembly_LptD"/>
    <property type="match status" value="1"/>
</dbReference>
<evidence type="ECO:0000313" key="3">
    <source>
        <dbReference type="EMBL" id="SDU07825.1"/>
    </source>
</evidence>
<reference evidence="4 5" key="1">
    <citation type="submission" date="2016-10" db="EMBL/GenBank/DDBJ databases">
        <authorList>
            <person name="de Groot N.N."/>
        </authorList>
    </citation>
    <scope>NUCLEOTIDE SEQUENCE [LARGE SCALE GENOMIC DNA]</scope>
    <source>
        <strain evidence="3">Nm10</strain>
        <strain evidence="4 5">Nm9</strain>
    </source>
</reference>
<dbReference type="Proteomes" id="UP000181998">
    <property type="component" value="Unassembled WGS sequence"/>
</dbReference>
<evidence type="ECO:0000313" key="4">
    <source>
        <dbReference type="EMBL" id="SEQ26364.1"/>
    </source>
</evidence>
<dbReference type="EMBL" id="FNLN01000022">
    <property type="protein sequence ID" value="SDU07825.1"/>
    <property type="molecule type" value="Genomic_DNA"/>
</dbReference>
<evidence type="ECO:0000313" key="6">
    <source>
        <dbReference type="Proteomes" id="UP000182882"/>
    </source>
</evidence>
<comment type="subcellular location">
    <subcellularLocation>
        <location evidence="1">Cell outer membrane</location>
    </subcellularLocation>
</comment>
<gene>
    <name evidence="1" type="primary">lptD</name>
    <name evidence="3" type="ORF">SAMN05216406_12224</name>
    <name evidence="4" type="ORF">SAMN05421510_103231</name>
</gene>
<organism evidence="4 5">
    <name type="scientific">Nitrosomonas ureae</name>
    <dbReference type="NCBI Taxonomy" id="44577"/>
    <lineage>
        <taxon>Bacteria</taxon>
        <taxon>Pseudomonadati</taxon>
        <taxon>Pseudomonadota</taxon>
        <taxon>Betaproteobacteria</taxon>
        <taxon>Nitrosomonadales</taxon>
        <taxon>Nitrosomonadaceae</taxon>
        <taxon>Nitrosomonas</taxon>
    </lineage>
</organism>
<keyword evidence="1" id="KW-0472">Membrane</keyword>
<proteinExistence type="inferred from homology"/>
<dbReference type="InterPro" id="IPR050218">
    <property type="entry name" value="LptD"/>
</dbReference>
<dbReference type="RefSeq" id="WP_074701840.1">
    <property type="nucleotide sequence ID" value="NZ_FNLN01000022.1"/>
</dbReference>
<keyword evidence="1" id="KW-0998">Cell outer membrane</keyword>
<dbReference type="InterPro" id="IPR007543">
    <property type="entry name" value="LptD_C"/>
</dbReference>
<keyword evidence="6" id="KW-1185">Reference proteome</keyword>
<dbReference type="GO" id="GO:0015920">
    <property type="term" value="P:lipopolysaccharide transport"/>
    <property type="evidence" value="ECO:0007669"/>
    <property type="project" value="InterPro"/>
</dbReference>
<dbReference type="Gene3D" id="2.60.450.10">
    <property type="entry name" value="Lipopolysaccharide (LPS) transport protein A like domain"/>
    <property type="match status" value="1"/>
</dbReference>
<dbReference type="EMBL" id="FOFX01000032">
    <property type="protein sequence ID" value="SEQ26364.1"/>
    <property type="molecule type" value="Genomic_DNA"/>
</dbReference>
<name>A0A1H9EKW5_9PROT</name>